<keyword evidence="3" id="KW-1003">Cell membrane</keyword>
<evidence type="ECO:0000256" key="2">
    <source>
        <dbReference type="ARBA" id="ARBA00022448"/>
    </source>
</evidence>
<feature type="transmembrane region" description="Helical" evidence="7">
    <location>
        <begin position="132"/>
        <end position="151"/>
    </location>
</feature>
<keyword evidence="6 7" id="KW-0472">Membrane</keyword>
<dbReference type="GO" id="GO:0016020">
    <property type="term" value="C:membrane"/>
    <property type="evidence" value="ECO:0007669"/>
    <property type="project" value="UniProtKB-SubCell"/>
</dbReference>
<keyword evidence="4 7" id="KW-0812">Transmembrane</keyword>
<evidence type="ECO:0000256" key="5">
    <source>
        <dbReference type="ARBA" id="ARBA00022989"/>
    </source>
</evidence>
<feature type="transmembrane region" description="Helical" evidence="7">
    <location>
        <begin position="296"/>
        <end position="315"/>
    </location>
</feature>
<feature type="transmembrane region" description="Helical" evidence="7">
    <location>
        <begin position="265"/>
        <end position="284"/>
    </location>
</feature>
<reference evidence="8 9" key="1">
    <citation type="submission" date="2020-08" db="EMBL/GenBank/DDBJ databases">
        <title>Sequencing the genomes of 1000 actinobacteria strains.</title>
        <authorList>
            <person name="Klenk H.-P."/>
        </authorList>
    </citation>
    <scope>NUCLEOTIDE SEQUENCE [LARGE SCALE GENOMIC DNA]</scope>
    <source>
        <strain evidence="8 9">DSM 22826</strain>
    </source>
</reference>
<comment type="caution">
    <text evidence="8">The sequence shown here is derived from an EMBL/GenBank/DDBJ whole genome shotgun (WGS) entry which is preliminary data.</text>
</comment>
<evidence type="ECO:0008006" key="10">
    <source>
        <dbReference type="Google" id="ProtNLM"/>
    </source>
</evidence>
<feature type="transmembrane region" description="Helical" evidence="7">
    <location>
        <begin position="242"/>
        <end position="259"/>
    </location>
</feature>
<evidence type="ECO:0000256" key="7">
    <source>
        <dbReference type="SAM" id="Phobius"/>
    </source>
</evidence>
<feature type="transmembrane region" description="Helical" evidence="7">
    <location>
        <begin position="73"/>
        <end position="95"/>
    </location>
</feature>
<feature type="transmembrane region" description="Helical" evidence="7">
    <location>
        <begin position="102"/>
        <end position="126"/>
    </location>
</feature>
<sequence>MKRSEGENVGGVLSGFAVVWTVIVVGYFVGRTGVLGPDARLILNRLTFFVASPALLFTTLSTSNPTAVLGPQLGVATISAFLTGTLFVLITRWWLRRDLTETVIGAMSASTVNSANLGLPIALYVLGDLSHAAPIILFQLAVYSPICLAILDASTSRHRTTPLTMLIQTARNPMIVGSLAGLLVAVFGWKLPPQVADPVELIAGAAIPAMLIAFGISLVGSKPLERAAGRRADTLVATGLKLVVHPVLAWLIAAFVFRLTGLDLFIAVIMAALPTAQNIFVTASRYDRGVTLAKDTVLLTTVIALPAMLLVPLLLG</sequence>
<dbReference type="Proteomes" id="UP000523000">
    <property type="component" value="Unassembled WGS sequence"/>
</dbReference>
<gene>
    <name evidence="8" type="ORF">E9229_000499</name>
</gene>
<evidence type="ECO:0000313" key="9">
    <source>
        <dbReference type="Proteomes" id="UP000523000"/>
    </source>
</evidence>
<protein>
    <recommendedName>
        <fullName evidence="10">AEC family transporter</fullName>
    </recommendedName>
</protein>
<dbReference type="GO" id="GO:0055085">
    <property type="term" value="P:transmembrane transport"/>
    <property type="evidence" value="ECO:0007669"/>
    <property type="project" value="InterPro"/>
</dbReference>
<dbReference type="InterPro" id="IPR004776">
    <property type="entry name" value="Mem_transp_PIN-like"/>
</dbReference>
<feature type="transmembrane region" description="Helical" evidence="7">
    <location>
        <begin position="12"/>
        <end position="30"/>
    </location>
</feature>
<feature type="transmembrane region" description="Helical" evidence="7">
    <location>
        <begin position="172"/>
        <end position="189"/>
    </location>
</feature>
<dbReference type="PANTHER" id="PTHR36838:SF3">
    <property type="entry name" value="TRANSPORTER AUXIN EFFLUX CARRIER EC FAMILY"/>
    <property type="match status" value="1"/>
</dbReference>
<keyword evidence="9" id="KW-1185">Reference proteome</keyword>
<evidence type="ECO:0000256" key="6">
    <source>
        <dbReference type="ARBA" id="ARBA00023136"/>
    </source>
</evidence>
<keyword evidence="2" id="KW-0813">Transport</keyword>
<evidence type="ECO:0000256" key="1">
    <source>
        <dbReference type="ARBA" id="ARBA00004141"/>
    </source>
</evidence>
<organism evidence="8 9">
    <name type="scientific">Paeniglutamicibacter cryotolerans</name>
    <dbReference type="NCBI Taxonomy" id="670079"/>
    <lineage>
        <taxon>Bacteria</taxon>
        <taxon>Bacillati</taxon>
        <taxon>Actinomycetota</taxon>
        <taxon>Actinomycetes</taxon>
        <taxon>Micrococcales</taxon>
        <taxon>Micrococcaceae</taxon>
        <taxon>Paeniglutamicibacter</taxon>
    </lineage>
</organism>
<keyword evidence="5 7" id="KW-1133">Transmembrane helix</keyword>
<feature type="transmembrane region" description="Helical" evidence="7">
    <location>
        <begin position="42"/>
        <end position="61"/>
    </location>
</feature>
<dbReference type="EMBL" id="JACHVS010000001">
    <property type="protein sequence ID" value="MBB2994308.1"/>
    <property type="molecule type" value="Genomic_DNA"/>
</dbReference>
<name>A0A839QDN0_9MICC</name>
<evidence type="ECO:0000256" key="4">
    <source>
        <dbReference type="ARBA" id="ARBA00022692"/>
    </source>
</evidence>
<comment type="subcellular location">
    <subcellularLocation>
        <location evidence="1">Membrane</location>
        <topology evidence="1">Multi-pass membrane protein</topology>
    </subcellularLocation>
</comment>
<dbReference type="PANTHER" id="PTHR36838">
    <property type="entry name" value="AUXIN EFFLUX CARRIER FAMILY PROTEIN"/>
    <property type="match status" value="1"/>
</dbReference>
<dbReference type="AlphaFoldDB" id="A0A839QDN0"/>
<evidence type="ECO:0000256" key="3">
    <source>
        <dbReference type="ARBA" id="ARBA00022475"/>
    </source>
</evidence>
<proteinExistence type="predicted"/>
<dbReference type="Pfam" id="PF03547">
    <property type="entry name" value="Mem_trans"/>
    <property type="match status" value="1"/>
</dbReference>
<evidence type="ECO:0000313" key="8">
    <source>
        <dbReference type="EMBL" id="MBB2994308.1"/>
    </source>
</evidence>
<accession>A0A839QDN0</accession>
<feature type="transmembrane region" description="Helical" evidence="7">
    <location>
        <begin position="201"/>
        <end position="221"/>
    </location>
</feature>